<comment type="caution">
    <text evidence="9">The sequence shown here is derived from an EMBL/GenBank/DDBJ whole genome shotgun (WGS) entry which is preliminary data.</text>
</comment>
<keyword evidence="5 7" id="KW-0408">Iron</keyword>
<dbReference type="GO" id="GO:0019748">
    <property type="term" value="P:secondary metabolic process"/>
    <property type="evidence" value="ECO:0007669"/>
    <property type="project" value="UniProtKB-ARBA"/>
</dbReference>
<evidence type="ECO:0000313" key="9">
    <source>
        <dbReference type="EMBL" id="OOO09515.1"/>
    </source>
</evidence>
<dbReference type="Pfam" id="PF07992">
    <property type="entry name" value="Pyr_redox_2"/>
    <property type="match status" value="1"/>
</dbReference>
<dbReference type="PROSITE" id="PS00086">
    <property type="entry name" value="CYTOCHROME_P450"/>
    <property type="match status" value="1"/>
</dbReference>
<feature type="domain" description="FAD/NAD(P)-binding" evidence="8">
    <location>
        <begin position="10"/>
        <end position="294"/>
    </location>
</feature>
<dbReference type="VEuPathDB" id="FungiDB:AO090023000260"/>
<gene>
    <name evidence="9" type="ORF">OAory_01108110</name>
</gene>
<dbReference type="PANTHER" id="PTHR46206">
    <property type="entry name" value="CYTOCHROME P450"/>
    <property type="match status" value="1"/>
</dbReference>
<dbReference type="InterPro" id="IPR036396">
    <property type="entry name" value="Cyt_P450_sf"/>
</dbReference>
<feature type="binding site" description="axial binding residue" evidence="7">
    <location>
        <position position="786"/>
    </location>
    <ligand>
        <name>heme</name>
        <dbReference type="ChEBI" id="CHEBI:30413"/>
    </ligand>
    <ligandPart>
        <name>Fe</name>
        <dbReference type="ChEBI" id="CHEBI:18248"/>
    </ligandPart>
</feature>
<dbReference type="GO" id="GO:0020037">
    <property type="term" value="F:heme binding"/>
    <property type="evidence" value="ECO:0007669"/>
    <property type="project" value="InterPro"/>
</dbReference>
<keyword evidence="3 7" id="KW-0479">Metal-binding</keyword>
<name>A0A1S9DKA8_ASPOZ</name>
<dbReference type="PANTHER" id="PTHR46206:SF7">
    <property type="entry name" value="P450, PUTATIVE (EUROFUNG)-RELATED"/>
    <property type="match status" value="1"/>
</dbReference>
<evidence type="ECO:0000256" key="1">
    <source>
        <dbReference type="ARBA" id="ARBA00001971"/>
    </source>
</evidence>
<evidence type="ECO:0000256" key="6">
    <source>
        <dbReference type="ARBA" id="ARBA00023033"/>
    </source>
</evidence>
<evidence type="ECO:0000259" key="8">
    <source>
        <dbReference type="Pfam" id="PF07992"/>
    </source>
</evidence>
<dbReference type="GO" id="GO:0005506">
    <property type="term" value="F:iron ion binding"/>
    <property type="evidence" value="ECO:0007669"/>
    <property type="project" value="InterPro"/>
</dbReference>
<comment type="cofactor">
    <cofactor evidence="1 7">
        <name>heme</name>
        <dbReference type="ChEBI" id="CHEBI:30413"/>
    </cofactor>
</comment>
<dbReference type="eggNOG" id="KOG0156">
    <property type="taxonomic scope" value="Eukaryota"/>
</dbReference>
<dbReference type="CDD" id="cd11041">
    <property type="entry name" value="CYP503A1-like"/>
    <property type="match status" value="1"/>
</dbReference>
<evidence type="ECO:0000313" key="10">
    <source>
        <dbReference type="Proteomes" id="UP000190312"/>
    </source>
</evidence>
<dbReference type="Proteomes" id="UP000190312">
    <property type="component" value="Unassembled WGS sequence"/>
</dbReference>
<dbReference type="InterPro" id="IPR017972">
    <property type="entry name" value="Cyt_P450_CS"/>
</dbReference>
<keyword evidence="6" id="KW-0503">Monooxygenase</keyword>
<dbReference type="PRINTS" id="PR00465">
    <property type="entry name" value="EP450IV"/>
</dbReference>
<dbReference type="GO" id="GO:0016705">
    <property type="term" value="F:oxidoreductase activity, acting on paired donors, with incorporation or reduction of molecular oxygen"/>
    <property type="evidence" value="ECO:0007669"/>
    <property type="project" value="InterPro"/>
</dbReference>
<evidence type="ECO:0000256" key="7">
    <source>
        <dbReference type="PIRSR" id="PIRSR602403-1"/>
    </source>
</evidence>
<reference evidence="9 10" key="1">
    <citation type="submission" date="2016-10" db="EMBL/GenBank/DDBJ databases">
        <title>Genome sequencing of Aspergillus oryzae BCC7051.</title>
        <authorList>
            <person name="Thammarongtham C."/>
            <person name="Vorapreeda T."/>
            <person name="Nookaew I."/>
            <person name="Srisuk T."/>
            <person name="Land M."/>
            <person name="Jeennor S."/>
            <person name="Laoteng K."/>
        </authorList>
    </citation>
    <scope>NUCLEOTIDE SEQUENCE [LARGE SCALE GENOMIC DNA]</scope>
    <source>
        <strain evidence="9 10">BCC7051</strain>
    </source>
</reference>
<dbReference type="Gene3D" id="3.50.50.60">
    <property type="entry name" value="FAD/NAD(P)-binding domain"/>
    <property type="match status" value="2"/>
</dbReference>
<dbReference type="AlphaFoldDB" id="A0A1S9DKA8"/>
<evidence type="ECO:0000256" key="3">
    <source>
        <dbReference type="ARBA" id="ARBA00022723"/>
    </source>
</evidence>
<keyword evidence="7" id="KW-0349">Heme</keyword>
<evidence type="ECO:0000256" key="4">
    <source>
        <dbReference type="ARBA" id="ARBA00023002"/>
    </source>
</evidence>
<comment type="similarity">
    <text evidence="2">Belongs to the cytochrome P450 family.</text>
</comment>
<dbReference type="EMBL" id="MKZY01000005">
    <property type="protein sequence ID" value="OOO09515.1"/>
    <property type="molecule type" value="Genomic_DNA"/>
</dbReference>
<evidence type="ECO:0000256" key="5">
    <source>
        <dbReference type="ARBA" id="ARBA00023004"/>
    </source>
</evidence>
<dbReference type="InterPro" id="IPR002403">
    <property type="entry name" value="Cyt_P450_E_grp-IV"/>
</dbReference>
<dbReference type="OrthoDB" id="1844152at2759"/>
<dbReference type="InterPro" id="IPR036188">
    <property type="entry name" value="FAD/NAD-bd_sf"/>
</dbReference>
<proteinExistence type="inferred from homology"/>
<dbReference type="InterPro" id="IPR023753">
    <property type="entry name" value="FAD/NAD-binding_dom"/>
</dbReference>
<accession>A0A1S9DKA8</accession>
<dbReference type="Gene3D" id="1.10.630.10">
    <property type="entry name" value="Cytochrome P450"/>
    <property type="match status" value="1"/>
</dbReference>
<dbReference type="InterPro" id="IPR001128">
    <property type="entry name" value="Cyt_P450"/>
</dbReference>
<organism evidence="9 10">
    <name type="scientific">Aspergillus oryzae</name>
    <name type="common">Yellow koji mold</name>
    <dbReference type="NCBI Taxonomy" id="5062"/>
    <lineage>
        <taxon>Eukaryota</taxon>
        <taxon>Fungi</taxon>
        <taxon>Dikarya</taxon>
        <taxon>Ascomycota</taxon>
        <taxon>Pezizomycotina</taxon>
        <taxon>Eurotiomycetes</taxon>
        <taxon>Eurotiomycetidae</taxon>
        <taxon>Eurotiales</taxon>
        <taxon>Aspergillaceae</taxon>
        <taxon>Aspergillus</taxon>
        <taxon>Aspergillus subgen. Circumdati</taxon>
    </lineage>
</organism>
<sequence>MASESSIPLYDCLIIGGGIAGLSSALSLVRTLHTAVVFDEGIHRNDQAPHLATVPTWDSQDPKRFRDAAKLNILSKYSTVEFANVKLEKVNQLTDGPHKGYFCVWDTKQRQWLGRKVILAMGVEDLLPTIDGFAECWTKGIFHCLVHRGYEERGSAFGGVLAIDGDATFFAARHLAFQARNLTDHVVIYTHGNDELAQEVESQLGPCGFRAESRRIEKLVQHPERAQMEVHFEDGQSETVGFIVHRPRTSIRGPFAEQLGVEMTPEGHIKTQFPFNETTVSGVFVAGDAGSQFKIGTQAVVMGAFAAGGVQMQVNAEKWSQPLNSVVSHSAWAAVTVGLCVAIALLPGRSAHGFPRMGKSRLWTWITWQKPTRFDLPRYAKAGYEQVSDWLSRVLEAETDNGQFNKALGKPFLTKVFGHDYVVLPSKYFDDIKRASPQSLSFFQALSDGLNMEASVGHLYASTTEIDVVVKHLNPRLTQLTPLLCDEAEYAIEREVGALPDWKKFNVSNLIAAIVHRTTNRVLVGKKLCRNEEYLAITTKFSRSLFISGIFWNFVRLGPLRKLVAWLTIGLHLRDRNAAAKVLLPHVLARRQEKESGVDVATKYPDALQWTIDTAPSFPGDDEPLHQVYHMLHLTFAASSASGVGVTQCLLNVLAYPEYLEPLRDEISTVVARHGGWTDKALSQMALLDSFIRETMRLHPAGSLTVARTVMDDHFRFHDGLTLPKGTNIIAPALAIHYDPDNYEDAHRFDGFRFARYRQKQGENHRWLASTIDQKFLQFGYGNHACPGRFYAIRKIKLVLAKLIMDYDFKWAQPRPVHDRPEDFAIEAQLVAAPDAEILIRSRNLSN</sequence>
<keyword evidence="4" id="KW-0560">Oxidoreductase</keyword>
<protein>
    <submittedName>
        <fullName evidence="9">Cytochrome P450</fullName>
    </submittedName>
</protein>
<evidence type="ECO:0000256" key="2">
    <source>
        <dbReference type="ARBA" id="ARBA00010617"/>
    </source>
</evidence>
<dbReference type="GO" id="GO:0004497">
    <property type="term" value="F:monooxygenase activity"/>
    <property type="evidence" value="ECO:0007669"/>
    <property type="project" value="UniProtKB-KW"/>
</dbReference>
<dbReference type="SUPFAM" id="SSF51905">
    <property type="entry name" value="FAD/NAD(P)-binding domain"/>
    <property type="match status" value="1"/>
</dbReference>
<dbReference type="SUPFAM" id="SSF48264">
    <property type="entry name" value="Cytochrome P450"/>
    <property type="match status" value="1"/>
</dbReference>
<dbReference type="Pfam" id="PF00067">
    <property type="entry name" value="p450"/>
    <property type="match status" value="1"/>
</dbReference>
<dbReference type="VEuPathDB" id="FungiDB:AO090001000035"/>